<name>A0A4P9ZJ59_9ASCO</name>
<evidence type="ECO:0000313" key="2">
    <source>
        <dbReference type="EMBL" id="RKP32532.1"/>
    </source>
</evidence>
<feature type="compositionally biased region" description="Pro residues" evidence="1">
    <location>
        <begin position="26"/>
        <end position="40"/>
    </location>
</feature>
<dbReference type="OrthoDB" id="284473at2759"/>
<protein>
    <submittedName>
        <fullName evidence="2">Uncharacterized protein</fullName>
    </submittedName>
</protein>
<feature type="region of interest" description="Disordered" evidence="1">
    <location>
        <begin position="149"/>
        <end position="185"/>
    </location>
</feature>
<feature type="compositionally biased region" description="Acidic residues" evidence="1">
    <location>
        <begin position="87"/>
        <end position="99"/>
    </location>
</feature>
<feature type="compositionally biased region" description="Polar residues" evidence="1">
    <location>
        <begin position="1"/>
        <end position="10"/>
    </location>
</feature>
<feature type="compositionally biased region" description="Basic and acidic residues" evidence="1">
    <location>
        <begin position="159"/>
        <end position="168"/>
    </location>
</feature>
<feature type="compositionally biased region" description="Basic and acidic residues" evidence="1">
    <location>
        <begin position="77"/>
        <end position="86"/>
    </location>
</feature>
<proteinExistence type="predicted"/>
<dbReference type="AlphaFoldDB" id="A0A4P9ZJ59"/>
<evidence type="ECO:0000256" key="1">
    <source>
        <dbReference type="SAM" id="MobiDB-lite"/>
    </source>
</evidence>
<feature type="region of interest" description="Disordered" evidence="1">
    <location>
        <begin position="1"/>
        <end position="48"/>
    </location>
</feature>
<feature type="region of interest" description="Disordered" evidence="1">
    <location>
        <begin position="62"/>
        <end position="135"/>
    </location>
</feature>
<sequence length="424" mass="47462">MKSAIFQNRQPPVRATQRGGTKRPHTQPPQAPLAPVPTPGTPALATSPTWTLGDLFANYTASGALPAPLSPTLPPEFEGRRFAPDDNEHEDDDSADSDADVLVSLISPAPPQRTRLEQPAPKPTKARTVRSVRVVNRLADPDRPRLLVRINYRPHTKARRPEKSDESRSTSSTGSRVLEPKKDDVAPEDAKFWPRAAWAALIRELQAQCERAAKSEFFFSLVVQLDAIMCSVVACEPDERRPKPSVAERNWLHVHASVPQFVTRIERHLKVHPVSEKRKAMLSFLVANLAVVRALLLKRVMGLLLLQLRDDTDVNRAHDVQKRIIECYQKMEDNFAQSQTFFSLSPPPATVFPQSWHNRASSIPRPVGLPLSPATDKYFLPLGIYSDLREAVAYLHSCVREFAEMLGPELNGDVRYTLQSGQKR</sequence>
<keyword evidence="3" id="KW-1185">Reference proteome</keyword>
<dbReference type="EMBL" id="ML004431">
    <property type="protein sequence ID" value="RKP32532.1"/>
    <property type="molecule type" value="Genomic_DNA"/>
</dbReference>
<organism evidence="2 3">
    <name type="scientific">Metschnikowia bicuspidata</name>
    <dbReference type="NCBI Taxonomy" id="27322"/>
    <lineage>
        <taxon>Eukaryota</taxon>
        <taxon>Fungi</taxon>
        <taxon>Dikarya</taxon>
        <taxon>Ascomycota</taxon>
        <taxon>Saccharomycotina</taxon>
        <taxon>Pichiomycetes</taxon>
        <taxon>Metschnikowiaceae</taxon>
        <taxon>Metschnikowia</taxon>
    </lineage>
</organism>
<dbReference type="Proteomes" id="UP000268321">
    <property type="component" value="Unassembled WGS sequence"/>
</dbReference>
<accession>A0A4P9ZJ59</accession>
<reference evidence="3" key="1">
    <citation type="journal article" date="2018" name="Nat. Microbiol.">
        <title>Leveraging single-cell genomics to expand the fungal tree of life.</title>
        <authorList>
            <person name="Ahrendt S.R."/>
            <person name="Quandt C.A."/>
            <person name="Ciobanu D."/>
            <person name="Clum A."/>
            <person name="Salamov A."/>
            <person name="Andreopoulos B."/>
            <person name="Cheng J.F."/>
            <person name="Woyke T."/>
            <person name="Pelin A."/>
            <person name="Henrissat B."/>
            <person name="Reynolds N.K."/>
            <person name="Benny G.L."/>
            <person name="Smith M.E."/>
            <person name="James T.Y."/>
            <person name="Grigoriev I.V."/>
        </authorList>
    </citation>
    <scope>NUCLEOTIDE SEQUENCE [LARGE SCALE GENOMIC DNA]</scope>
    <source>
        <strain evidence="3">Baker2002</strain>
    </source>
</reference>
<evidence type="ECO:0000313" key="3">
    <source>
        <dbReference type="Proteomes" id="UP000268321"/>
    </source>
</evidence>
<gene>
    <name evidence="2" type="ORF">METBISCDRAFT_21512</name>
</gene>